<evidence type="ECO:0000256" key="3">
    <source>
        <dbReference type="SAM" id="SignalP"/>
    </source>
</evidence>
<dbReference type="InterPro" id="IPR036383">
    <property type="entry name" value="TSP1_rpt_sf"/>
</dbReference>
<dbReference type="Gene3D" id="2.20.100.10">
    <property type="entry name" value="Thrombospondin type-1 (TSP1) repeat"/>
    <property type="match status" value="2"/>
</dbReference>
<dbReference type="Ensembl" id="ENSGWIT00000029731.1">
    <property type="protein sequence ID" value="ENSGWIP00000027234.1"/>
    <property type="gene ID" value="ENSGWIG00000014258.1"/>
</dbReference>
<protein>
    <submittedName>
        <fullName evidence="4">Uncharacterized protein</fullName>
    </submittedName>
</protein>
<organism evidence="4 5">
    <name type="scientific">Gouania willdenowi</name>
    <name type="common">Blunt-snouted clingfish</name>
    <name type="synonym">Lepadogaster willdenowi</name>
    <dbReference type="NCBI Taxonomy" id="441366"/>
    <lineage>
        <taxon>Eukaryota</taxon>
        <taxon>Metazoa</taxon>
        <taxon>Chordata</taxon>
        <taxon>Craniata</taxon>
        <taxon>Vertebrata</taxon>
        <taxon>Euteleostomi</taxon>
        <taxon>Actinopterygii</taxon>
        <taxon>Neopterygii</taxon>
        <taxon>Teleostei</taxon>
        <taxon>Neoteleostei</taxon>
        <taxon>Acanthomorphata</taxon>
        <taxon>Ovalentaria</taxon>
        <taxon>Blenniimorphae</taxon>
        <taxon>Blenniiformes</taxon>
        <taxon>Gobiesocoidei</taxon>
        <taxon>Gobiesocidae</taxon>
        <taxon>Gobiesocinae</taxon>
        <taxon>Gouania</taxon>
    </lineage>
</organism>
<accession>A0A8C5EYJ1</accession>
<dbReference type="InterPro" id="IPR052065">
    <property type="entry name" value="Compl_asym_regulator"/>
</dbReference>
<feature type="chain" id="PRO_5034206254" evidence="3">
    <location>
        <begin position="22"/>
        <end position="169"/>
    </location>
</feature>
<name>A0A8C5EYJ1_GOUWI</name>
<feature type="signal peptide" evidence="3">
    <location>
        <begin position="1"/>
        <end position="21"/>
    </location>
</feature>
<keyword evidence="5" id="KW-1185">Reference proteome</keyword>
<sequence length="169" mass="18519">VHEHQELHVGHFLFLFVPVDGGWTPWSVWSDCSVTCSQGQRVQHSKVHTQIQPLLFLQVCNDVADCPEGTWSQWGPWSPCSSTCGTGSMDRVRSCPPGDPLKQCFNTTCPGEENDCAPICGSIKCCIDHYISVQWTVSGCHGGPGPTAPGFVDHFRSDTEAASLHFMEV</sequence>
<dbReference type="Proteomes" id="UP000694680">
    <property type="component" value="Chromosome 20"/>
</dbReference>
<evidence type="ECO:0000256" key="2">
    <source>
        <dbReference type="ARBA" id="ARBA00023157"/>
    </source>
</evidence>
<proteinExistence type="predicted"/>
<reference evidence="4" key="3">
    <citation type="submission" date="2025-09" db="UniProtKB">
        <authorList>
            <consortium name="Ensembl"/>
        </authorList>
    </citation>
    <scope>IDENTIFICATION</scope>
</reference>
<keyword evidence="3" id="KW-0732">Signal</keyword>
<dbReference type="PROSITE" id="PS50092">
    <property type="entry name" value="TSP1"/>
    <property type="match status" value="2"/>
</dbReference>
<dbReference type="PANTHER" id="PTHR22906">
    <property type="entry name" value="PROPERDIN"/>
    <property type="match status" value="1"/>
</dbReference>
<dbReference type="InterPro" id="IPR000884">
    <property type="entry name" value="TSP1_rpt"/>
</dbReference>
<reference evidence="4" key="1">
    <citation type="submission" date="2020-06" db="EMBL/GenBank/DDBJ databases">
        <authorList>
            <consortium name="Wellcome Sanger Institute Data Sharing"/>
        </authorList>
    </citation>
    <scope>NUCLEOTIDE SEQUENCE [LARGE SCALE GENOMIC DNA]</scope>
</reference>
<dbReference type="SUPFAM" id="SSF82895">
    <property type="entry name" value="TSP-1 type 1 repeat"/>
    <property type="match status" value="2"/>
</dbReference>
<dbReference type="Pfam" id="PF00090">
    <property type="entry name" value="TSP_1"/>
    <property type="match status" value="2"/>
</dbReference>
<reference evidence="4" key="2">
    <citation type="submission" date="2025-08" db="UniProtKB">
        <authorList>
            <consortium name="Ensembl"/>
        </authorList>
    </citation>
    <scope>IDENTIFICATION</scope>
</reference>
<dbReference type="AlphaFoldDB" id="A0A8C5EYJ1"/>
<keyword evidence="1" id="KW-0677">Repeat</keyword>
<dbReference type="SMART" id="SM00209">
    <property type="entry name" value="TSP1"/>
    <property type="match status" value="2"/>
</dbReference>
<evidence type="ECO:0000256" key="1">
    <source>
        <dbReference type="ARBA" id="ARBA00022737"/>
    </source>
</evidence>
<evidence type="ECO:0000313" key="4">
    <source>
        <dbReference type="Ensembl" id="ENSGWIP00000027234.1"/>
    </source>
</evidence>
<keyword evidence="2" id="KW-1015">Disulfide bond</keyword>
<evidence type="ECO:0000313" key="5">
    <source>
        <dbReference type="Proteomes" id="UP000694680"/>
    </source>
</evidence>